<dbReference type="CDD" id="cd00397">
    <property type="entry name" value="DNA_BRE_C"/>
    <property type="match status" value="1"/>
</dbReference>
<evidence type="ECO:0000256" key="5">
    <source>
        <dbReference type="PROSITE-ProRule" id="PRU01248"/>
    </source>
</evidence>
<dbReference type="PROSITE" id="PS51900">
    <property type="entry name" value="CB"/>
    <property type="match status" value="1"/>
</dbReference>
<sequence>MATGQLFTWDARGWEREPVAAFEAFLTGREFGGRKLRPSSFNIYRGQFLRLLTWLQEQGRALHELDAARLDLFLATRELRAETRHRYLLVFTDLYRHLGTLRRQEDNPAYELLLEQQAPEREEPEALTPDEVRAVFRALPRKEGWKHHRFRAMLWLLTGAGLRPTEILTLRSKDLNADCTSVWVMPHKPRPERTVPLHWKTRDVVLGWLAERKALGIPGELLFPANTAGAPLAASTLFRQVKKLLEEAGVSRRYEGAMLLRNTRGASWLARHPVHKVQAWLGHELERTTEQLLPASEAWRAAALLD</sequence>
<organism evidence="8 9">
    <name type="scientific">Ramlibacter alkalitolerans</name>
    <dbReference type="NCBI Taxonomy" id="2039631"/>
    <lineage>
        <taxon>Bacteria</taxon>
        <taxon>Pseudomonadati</taxon>
        <taxon>Pseudomonadota</taxon>
        <taxon>Betaproteobacteria</taxon>
        <taxon>Burkholderiales</taxon>
        <taxon>Comamonadaceae</taxon>
        <taxon>Ramlibacter</taxon>
    </lineage>
</organism>
<dbReference type="Gene3D" id="1.10.443.10">
    <property type="entry name" value="Intergrase catalytic core"/>
    <property type="match status" value="1"/>
</dbReference>
<evidence type="ECO:0000256" key="1">
    <source>
        <dbReference type="ARBA" id="ARBA00008857"/>
    </source>
</evidence>
<gene>
    <name evidence="8" type="ORF">JI746_21970</name>
</gene>
<dbReference type="Proteomes" id="UP000622707">
    <property type="component" value="Unassembled WGS sequence"/>
</dbReference>
<evidence type="ECO:0000313" key="9">
    <source>
        <dbReference type="Proteomes" id="UP000622707"/>
    </source>
</evidence>
<evidence type="ECO:0000259" key="7">
    <source>
        <dbReference type="PROSITE" id="PS51900"/>
    </source>
</evidence>
<dbReference type="InterPro" id="IPR002104">
    <property type="entry name" value="Integrase_catalytic"/>
</dbReference>
<protein>
    <submittedName>
        <fullName evidence="8">Tyrosine-type recombinase/integrase</fullName>
    </submittedName>
</protein>
<name>A0ABS1JU12_9BURK</name>
<dbReference type="PANTHER" id="PTHR30349:SF41">
    <property type="entry name" value="INTEGRASE_RECOMBINASE PROTEIN MJ0367-RELATED"/>
    <property type="match status" value="1"/>
</dbReference>
<dbReference type="SUPFAM" id="SSF56349">
    <property type="entry name" value="DNA breaking-rejoining enzymes"/>
    <property type="match status" value="1"/>
</dbReference>
<dbReference type="EMBL" id="JAEQND010000013">
    <property type="protein sequence ID" value="MBL0427789.1"/>
    <property type="molecule type" value="Genomic_DNA"/>
</dbReference>
<dbReference type="PROSITE" id="PS51898">
    <property type="entry name" value="TYR_RECOMBINASE"/>
    <property type="match status" value="1"/>
</dbReference>
<keyword evidence="9" id="KW-1185">Reference proteome</keyword>
<evidence type="ECO:0000259" key="6">
    <source>
        <dbReference type="PROSITE" id="PS51898"/>
    </source>
</evidence>
<proteinExistence type="inferred from homology"/>
<keyword evidence="4" id="KW-0233">DNA recombination</keyword>
<comment type="similarity">
    <text evidence="1">Belongs to the 'phage' integrase family.</text>
</comment>
<dbReference type="InterPro" id="IPR044068">
    <property type="entry name" value="CB"/>
</dbReference>
<dbReference type="InterPro" id="IPR050090">
    <property type="entry name" value="Tyrosine_recombinase_XerCD"/>
</dbReference>
<dbReference type="InterPro" id="IPR013762">
    <property type="entry name" value="Integrase-like_cat_sf"/>
</dbReference>
<evidence type="ECO:0000256" key="4">
    <source>
        <dbReference type="ARBA" id="ARBA00023172"/>
    </source>
</evidence>
<evidence type="ECO:0000256" key="3">
    <source>
        <dbReference type="ARBA" id="ARBA00023125"/>
    </source>
</evidence>
<dbReference type="RefSeq" id="WP_201692420.1">
    <property type="nucleotide sequence ID" value="NZ_JAEQND010000013.1"/>
</dbReference>
<comment type="caution">
    <text evidence="8">The sequence shown here is derived from an EMBL/GenBank/DDBJ whole genome shotgun (WGS) entry which is preliminary data.</text>
</comment>
<feature type="domain" description="Core-binding (CB)" evidence="7">
    <location>
        <begin position="16"/>
        <end position="99"/>
    </location>
</feature>
<dbReference type="InterPro" id="IPR011010">
    <property type="entry name" value="DNA_brk_join_enz"/>
</dbReference>
<keyword evidence="2" id="KW-0229">DNA integration</keyword>
<reference evidence="8 9" key="1">
    <citation type="journal article" date="2017" name="Int. J. Syst. Evol. Microbiol.">
        <title>Ramlibacter alkalitolerans sp. nov., alkali-tolerant bacterium isolated from soil of ginseng.</title>
        <authorList>
            <person name="Lee D.H."/>
            <person name="Cha C.J."/>
        </authorList>
    </citation>
    <scope>NUCLEOTIDE SEQUENCE [LARGE SCALE GENOMIC DNA]</scope>
    <source>
        <strain evidence="8 9">KACC 19305</strain>
    </source>
</reference>
<feature type="domain" description="Tyr recombinase" evidence="6">
    <location>
        <begin position="122"/>
        <end position="306"/>
    </location>
</feature>
<evidence type="ECO:0000313" key="8">
    <source>
        <dbReference type="EMBL" id="MBL0427789.1"/>
    </source>
</evidence>
<dbReference type="Pfam" id="PF00589">
    <property type="entry name" value="Phage_integrase"/>
    <property type="match status" value="1"/>
</dbReference>
<accession>A0ABS1JU12</accession>
<dbReference type="PANTHER" id="PTHR30349">
    <property type="entry name" value="PHAGE INTEGRASE-RELATED"/>
    <property type="match status" value="1"/>
</dbReference>
<evidence type="ECO:0000256" key="2">
    <source>
        <dbReference type="ARBA" id="ARBA00022908"/>
    </source>
</evidence>
<keyword evidence="3 5" id="KW-0238">DNA-binding</keyword>